<keyword evidence="4 8" id="KW-0812">Transmembrane</keyword>
<evidence type="ECO:0000313" key="10">
    <source>
        <dbReference type="EMBL" id="KAF4110787.1"/>
    </source>
</evidence>
<dbReference type="SMART" id="SM00591">
    <property type="entry name" value="RWD"/>
    <property type="match status" value="1"/>
</dbReference>
<dbReference type="GO" id="GO:0005886">
    <property type="term" value="C:plasma membrane"/>
    <property type="evidence" value="ECO:0007669"/>
    <property type="project" value="UniProtKB-SubCell"/>
</dbReference>
<evidence type="ECO:0000256" key="8">
    <source>
        <dbReference type="SAM" id="Phobius"/>
    </source>
</evidence>
<evidence type="ECO:0000256" key="4">
    <source>
        <dbReference type="ARBA" id="ARBA00022692"/>
    </source>
</evidence>
<feature type="region of interest" description="Disordered" evidence="7">
    <location>
        <begin position="410"/>
        <end position="453"/>
    </location>
</feature>
<feature type="compositionally biased region" description="Low complexity" evidence="7">
    <location>
        <begin position="322"/>
        <end position="336"/>
    </location>
</feature>
<keyword evidence="6 8" id="KW-0472">Membrane</keyword>
<accession>A0A7J6CTV8</accession>
<dbReference type="Pfam" id="PF12606">
    <property type="entry name" value="RELT"/>
    <property type="match status" value="1"/>
</dbReference>
<comment type="subcellular location">
    <subcellularLocation>
        <location evidence="1">Cell membrane</location>
        <topology evidence="1">Single-pass membrane protein</topology>
    </subcellularLocation>
</comment>
<gene>
    <name evidence="10" type="ORF">G5714_007818</name>
</gene>
<feature type="region of interest" description="Disordered" evidence="7">
    <location>
        <begin position="317"/>
        <end position="345"/>
    </location>
</feature>
<evidence type="ECO:0000256" key="2">
    <source>
        <dbReference type="ARBA" id="ARBA00008688"/>
    </source>
</evidence>
<comment type="caution">
    <text evidence="10">The sequence shown here is derived from an EMBL/GenBank/DDBJ whole genome shotgun (WGS) entry which is preliminary data.</text>
</comment>
<comment type="similarity">
    <text evidence="2">Belongs to the RELT family.</text>
</comment>
<keyword evidence="11" id="KW-1185">Reference proteome</keyword>
<dbReference type="Proteomes" id="UP000579812">
    <property type="component" value="Unassembled WGS sequence"/>
</dbReference>
<reference evidence="10 11" key="1">
    <citation type="submission" date="2020-04" db="EMBL/GenBank/DDBJ databases">
        <title>Chromosome-level genome assembly of a cyprinid fish Onychostoma macrolepis by integration of Nanopore Sequencing, Bionano and Hi-C technology.</title>
        <authorList>
            <person name="Wang D."/>
        </authorList>
    </citation>
    <scope>NUCLEOTIDE SEQUENCE [LARGE SCALE GENOMIC DNA]</scope>
    <source>
        <strain evidence="10">SWU-2019</strain>
        <tissue evidence="10">Muscle</tissue>
    </source>
</reference>
<name>A0A7J6CTV8_9TELE</name>
<evidence type="ECO:0000256" key="1">
    <source>
        <dbReference type="ARBA" id="ARBA00004162"/>
    </source>
</evidence>
<dbReference type="Pfam" id="PF05773">
    <property type="entry name" value="RWD"/>
    <property type="match status" value="1"/>
</dbReference>
<dbReference type="Gene3D" id="3.10.110.10">
    <property type="entry name" value="Ubiquitin Conjugating Enzyme"/>
    <property type="match status" value="1"/>
</dbReference>
<feature type="compositionally biased region" description="Acidic residues" evidence="7">
    <location>
        <begin position="257"/>
        <end position="272"/>
    </location>
</feature>
<protein>
    <recommendedName>
        <fullName evidence="9">RWD domain-containing protein</fullName>
    </recommendedName>
</protein>
<dbReference type="PANTHER" id="PTHR21275">
    <property type="entry name" value="RWD DOMAIN-CONTAINING PROTEIN 4"/>
    <property type="match status" value="1"/>
</dbReference>
<dbReference type="EMBL" id="JAAMOB010000007">
    <property type="protein sequence ID" value="KAF4110787.1"/>
    <property type="molecule type" value="Genomic_DNA"/>
</dbReference>
<dbReference type="AlphaFoldDB" id="A0A7J6CTV8"/>
<dbReference type="InterPro" id="IPR006575">
    <property type="entry name" value="RWD_dom"/>
</dbReference>
<dbReference type="PROSITE" id="PS50908">
    <property type="entry name" value="RWD"/>
    <property type="match status" value="1"/>
</dbReference>
<organism evidence="10 11">
    <name type="scientific">Onychostoma macrolepis</name>
    <dbReference type="NCBI Taxonomy" id="369639"/>
    <lineage>
        <taxon>Eukaryota</taxon>
        <taxon>Metazoa</taxon>
        <taxon>Chordata</taxon>
        <taxon>Craniata</taxon>
        <taxon>Vertebrata</taxon>
        <taxon>Euteleostomi</taxon>
        <taxon>Actinopterygii</taxon>
        <taxon>Neopterygii</taxon>
        <taxon>Teleostei</taxon>
        <taxon>Ostariophysi</taxon>
        <taxon>Cypriniformes</taxon>
        <taxon>Cyprinidae</taxon>
        <taxon>Acrossocheilinae</taxon>
        <taxon>Onychostoma</taxon>
    </lineage>
</organism>
<feature type="domain" description="RWD" evidence="9">
    <location>
        <begin position="9"/>
        <end position="111"/>
    </location>
</feature>
<evidence type="ECO:0000256" key="6">
    <source>
        <dbReference type="ARBA" id="ARBA00023136"/>
    </source>
</evidence>
<keyword evidence="3" id="KW-1003">Cell membrane</keyword>
<dbReference type="InterPro" id="IPR016135">
    <property type="entry name" value="UBQ-conjugating_enzyme/RWD"/>
</dbReference>
<proteinExistence type="inferred from homology"/>
<dbReference type="InterPro" id="IPR042770">
    <property type="entry name" value="RWDD4"/>
</dbReference>
<evidence type="ECO:0000256" key="5">
    <source>
        <dbReference type="ARBA" id="ARBA00022989"/>
    </source>
</evidence>
<keyword evidence="5 8" id="KW-1133">Transmembrane helix</keyword>
<dbReference type="CDD" id="cd23817">
    <property type="entry name" value="RWD-RWDD4"/>
    <property type="match status" value="1"/>
</dbReference>
<sequence length="453" mass="50494">MTANEDQEMELEALRSIYEGDDCFKELNAVSFQFRIGDLDDSKSFLLEVSWPESYPETAPHISLDAFFNNRISLETKQYIHSKLSEQVEANLGTAMMYTLFEWAKENQETLMENHQPVPSAVTLISSSDVMNNSTTVSKKKEKKEQLTKAQKRKLIGRTDNKGELPRGWNWVDVVKLKAHESLDTPVCVRIHPWMKVDGHTAGPMGNHSQPNGEGDGNSGHPQYIAFVLVPFFFLLGLLGVLICHILKRKGYRCTTESEEDEELEKEDDEEKDPEKGDLNDTFSEGNTDTVGQIVHCIMRNEANSDALKAMVQDSIESEGGPLTPTSPNTPSSPESPVLPGLPPSAAKHTCNHLHTIGGMGGHKNICNRCNQKKWPLMRRSSSKKLDRRSHIEVTVLSVGRFRVTKCDPKSARDRRTLLITESNGSVPPSPASTDPPERSTGPKSQENGDRAK</sequence>
<dbReference type="SUPFAM" id="SSF54495">
    <property type="entry name" value="UBC-like"/>
    <property type="match status" value="1"/>
</dbReference>
<feature type="transmembrane region" description="Helical" evidence="8">
    <location>
        <begin position="224"/>
        <end position="247"/>
    </location>
</feature>
<dbReference type="PANTHER" id="PTHR21275:SF1">
    <property type="entry name" value="RWD DOMAIN-CONTAINING PROTEIN 4"/>
    <property type="match status" value="1"/>
</dbReference>
<feature type="region of interest" description="Disordered" evidence="7">
    <location>
        <begin position="255"/>
        <end position="288"/>
    </location>
</feature>
<evidence type="ECO:0000256" key="7">
    <source>
        <dbReference type="SAM" id="MobiDB-lite"/>
    </source>
</evidence>
<evidence type="ECO:0000313" key="11">
    <source>
        <dbReference type="Proteomes" id="UP000579812"/>
    </source>
</evidence>
<evidence type="ECO:0000259" key="9">
    <source>
        <dbReference type="PROSITE" id="PS50908"/>
    </source>
</evidence>
<evidence type="ECO:0000256" key="3">
    <source>
        <dbReference type="ARBA" id="ARBA00022475"/>
    </source>
</evidence>
<dbReference type="InterPro" id="IPR022248">
    <property type="entry name" value="TNF_rcpt_RELT"/>
</dbReference>